<keyword evidence="3" id="KW-0805">Transcription regulation</keyword>
<evidence type="ECO:0000256" key="6">
    <source>
        <dbReference type="SAM" id="MobiDB-lite"/>
    </source>
</evidence>
<dbReference type="GO" id="GO:0046982">
    <property type="term" value="F:protein heterodimerization activity"/>
    <property type="evidence" value="ECO:0007669"/>
    <property type="project" value="InterPro"/>
</dbReference>
<dbReference type="InterPro" id="IPR009072">
    <property type="entry name" value="Histone-fold"/>
</dbReference>
<dbReference type="CDD" id="cd07981">
    <property type="entry name" value="HFD_TAF12"/>
    <property type="match status" value="1"/>
</dbReference>
<dbReference type="Gene3D" id="1.10.20.10">
    <property type="entry name" value="Histone, subunit A"/>
    <property type="match status" value="1"/>
</dbReference>
<keyword evidence="9" id="KW-1185">Reference proteome</keyword>
<dbReference type="PANTHER" id="PTHR12264:SF21">
    <property type="entry name" value="TRANSCRIPTION INITIATION FACTOR TFIID SUBUNIT 12"/>
    <property type="match status" value="1"/>
</dbReference>
<organism evidence="8 9">
    <name type="scientific">Hydnum rufescens UP504</name>
    <dbReference type="NCBI Taxonomy" id="1448309"/>
    <lineage>
        <taxon>Eukaryota</taxon>
        <taxon>Fungi</taxon>
        <taxon>Dikarya</taxon>
        <taxon>Basidiomycota</taxon>
        <taxon>Agaricomycotina</taxon>
        <taxon>Agaricomycetes</taxon>
        <taxon>Cantharellales</taxon>
        <taxon>Hydnaceae</taxon>
        <taxon>Hydnum</taxon>
    </lineage>
</organism>
<accession>A0A9P6AV62</accession>
<keyword evidence="4" id="KW-0804">Transcription</keyword>
<dbReference type="GO" id="GO:0005669">
    <property type="term" value="C:transcription factor TFIID complex"/>
    <property type="evidence" value="ECO:0007669"/>
    <property type="project" value="InterPro"/>
</dbReference>
<dbReference type="GO" id="GO:0003677">
    <property type="term" value="F:DNA binding"/>
    <property type="evidence" value="ECO:0007669"/>
    <property type="project" value="TreeGrafter"/>
</dbReference>
<dbReference type="GO" id="GO:0000124">
    <property type="term" value="C:SAGA complex"/>
    <property type="evidence" value="ECO:0007669"/>
    <property type="project" value="InterPro"/>
</dbReference>
<dbReference type="Pfam" id="PF03847">
    <property type="entry name" value="TFIID_20kDa"/>
    <property type="match status" value="1"/>
</dbReference>
<feature type="compositionally biased region" description="Basic and acidic residues" evidence="6">
    <location>
        <begin position="137"/>
        <end position="150"/>
    </location>
</feature>
<feature type="domain" description="Transcription initiation factor TFIID subunit 12" evidence="7">
    <location>
        <begin position="24"/>
        <end position="89"/>
    </location>
</feature>
<evidence type="ECO:0000313" key="8">
    <source>
        <dbReference type="EMBL" id="KAF9512532.1"/>
    </source>
</evidence>
<feature type="compositionally biased region" description="Low complexity" evidence="6">
    <location>
        <begin position="121"/>
        <end position="136"/>
    </location>
</feature>
<evidence type="ECO:0000256" key="3">
    <source>
        <dbReference type="ARBA" id="ARBA00023015"/>
    </source>
</evidence>
<dbReference type="Proteomes" id="UP000886523">
    <property type="component" value="Unassembled WGS sequence"/>
</dbReference>
<sequence>MSVPNGTIGIGLKTDAVAESQMRQAIRDLVYSVDPNARLEVEAENILLDVASEFLESVTNFSSRLARHRASDTLDVKDLQLHLDRQHNIRIPGFVAAEDLAKLPAFRTSTSTSTLPSTIAAAASSSAAATGSGTASKGKEKEKSGDKPATEKPGPSLRAKRVAAAKGK</sequence>
<keyword evidence="5" id="KW-0539">Nucleus</keyword>
<feature type="compositionally biased region" description="Basic residues" evidence="6">
    <location>
        <begin position="158"/>
        <end position="168"/>
    </location>
</feature>
<dbReference type="GO" id="GO:0017025">
    <property type="term" value="F:TBP-class protein binding"/>
    <property type="evidence" value="ECO:0007669"/>
    <property type="project" value="TreeGrafter"/>
</dbReference>
<dbReference type="InterPro" id="IPR037794">
    <property type="entry name" value="TAF12"/>
</dbReference>
<proteinExistence type="inferred from homology"/>
<dbReference type="GO" id="GO:0051123">
    <property type="term" value="P:RNA polymerase II preinitiation complex assembly"/>
    <property type="evidence" value="ECO:0007669"/>
    <property type="project" value="TreeGrafter"/>
</dbReference>
<gene>
    <name evidence="8" type="ORF">BS47DRAFT_1345305</name>
</gene>
<protein>
    <recommendedName>
        <fullName evidence="7">Transcription initiation factor TFIID subunit 12 domain-containing protein</fullName>
    </recommendedName>
</protein>
<dbReference type="EMBL" id="MU128985">
    <property type="protein sequence ID" value="KAF9512532.1"/>
    <property type="molecule type" value="Genomic_DNA"/>
</dbReference>
<evidence type="ECO:0000259" key="7">
    <source>
        <dbReference type="Pfam" id="PF03847"/>
    </source>
</evidence>
<dbReference type="AlphaFoldDB" id="A0A9P6AV62"/>
<dbReference type="InterPro" id="IPR003228">
    <property type="entry name" value="TFIID_TAF12_dom"/>
</dbReference>
<evidence type="ECO:0000256" key="1">
    <source>
        <dbReference type="ARBA" id="ARBA00004123"/>
    </source>
</evidence>
<comment type="subcellular location">
    <subcellularLocation>
        <location evidence="1">Nucleus</location>
    </subcellularLocation>
</comment>
<dbReference type="SUPFAM" id="SSF47113">
    <property type="entry name" value="Histone-fold"/>
    <property type="match status" value="1"/>
</dbReference>
<feature type="region of interest" description="Disordered" evidence="6">
    <location>
        <begin position="121"/>
        <end position="168"/>
    </location>
</feature>
<reference evidence="8" key="1">
    <citation type="journal article" date="2020" name="Nat. Commun.">
        <title>Large-scale genome sequencing of mycorrhizal fungi provides insights into the early evolution of symbiotic traits.</title>
        <authorList>
            <person name="Miyauchi S."/>
            <person name="Kiss E."/>
            <person name="Kuo A."/>
            <person name="Drula E."/>
            <person name="Kohler A."/>
            <person name="Sanchez-Garcia M."/>
            <person name="Morin E."/>
            <person name="Andreopoulos B."/>
            <person name="Barry K.W."/>
            <person name="Bonito G."/>
            <person name="Buee M."/>
            <person name="Carver A."/>
            <person name="Chen C."/>
            <person name="Cichocki N."/>
            <person name="Clum A."/>
            <person name="Culley D."/>
            <person name="Crous P.W."/>
            <person name="Fauchery L."/>
            <person name="Girlanda M."/>
            <person name="Hayes R.D."/>
            <person name="Keri Z."/>
            <person name="LaButti K."/>
            <person name="Lipzen A."/>
            <person name="Lombard V."/>
            <person name="Magnuson J."/>
            <person name="Maillard F."/>
            <person name="Murat C."/>
            <person name="Nolan M."/>
            <person name="Ohm R.A."/>
            <person name="Pangilinan J."/>
            <person name="Pereira M.F."/>
            <person name="Perotto S."/>
            <person name="Peter M."/>
            <person name="Pfister S."/>
            <person name="Riley R."/>
            <person name="Sitrit Y."/>
            <person name="Stielow J.B."/>
            <person name="Szollosi G."/>
            <person name="Zifcakova L."/>
            <person name="Stursova M."/>
            <person name="Spatafora J.W."/>
            <person name="Tedersoo L."/>
            <person name="Vaario L.M."/>
            <person name="Yamada A."/>
            <person name="Yan M."/>
            <person name="Wang P."/>
            <person name="Xu J."/>
            <person name="Bruns T."/>
            <person name="Baldrian P."/>
            <person name="Vilgalys R."/>
            <person name="Dunand C."/>
            <person name="Henrissat B."/>
            <person name="Grigoriev I.V."/>
            <person name="Hibbett D."/>
            <person name="Nagy L.G."/>
            <person name="Martin F.M."/>
        </authorList>
    </citation>
    <scope>NUCLEOTIDE SEQUENCE</scope>
    <source>
        <strain evidence="8">UP504</strain>
    </source>
</reference>
<comment type="caution">
    <text evidence="8">The sequence shown here is derived from an EMBL/GenBank/DDBJ whole genome shotgun (WGS) entry which is preliminary data.</text>
</comment>
<comment type="similarity">
    <text evidence="2">Belongs to the TAF12 family.</text>
</comment>
<evidence type="ECO:0000256" key="2">
    <source>
        <dbReference type="ARBA" id="ARBA00007530"/>
    </source>
</evidence>
<dbReference type="PANTHER" id="PTHR12264">
    <property type="entry name" value="TRANSCRIPTION INITIATION FACTOR TFIID SUBUNIT 12"/>
    <property type="match status" value="1"/>
</dbReference>
<evidence type="ECO:0000256" key="4">
    <source>
        <dbReference type="ARBA" id="ARBA00023163"/>
    </source>
</evidence>
<evidence type="ECO:0000256" key="5">
    <source>
        <dbReference type="ARBA" id="ARBA00023242"/>
    </source>
</evidence>
<name>A0A9P6AV62_9AGAM</name>
<dbReference type="OrthoDB" id="2193432at2759"/>
<evidence type="ECO:0000313" key="9">
    <source>
        <dbReference type="Proteomes" id="UP000886523"/>
    </source>
</evidence>